<feature type="domain" description="Major facilitator superfamily (MFS) profile" evidence="8">
    <location>
        <begin position="7"/>
        <end position="384"/>
    </location>
</feature>
<dbReference type="GO" id="GO:0005886">
    <property type="term" value="C:plasma membrane"/>
    <property type="evidence" value="ECO:0007669"/>
    <property type="project" value="UniProtKB-SubCell"/>
</dbReference>
<gene>
    <name evidence="9" type="ORF">AFK71_02505</name>
</gene>
<comment type="caution">
    <text evidence="9">The sequence shown here is derived from an EMBL/GenBank/DDBJ whole genome shotgun (WGS) entry which is preliminary data.</text>
</comment>
<dbReference type="PROSITE" id="PS00216">
    <property type="entry name" value="SUGAR_TRANSPORT_1"/>
    <property type="match status" value="1"/>
</dbReference>
<evidence type="ECO:0000256" key="5">
    <source>
        <dbReference type="ARBA" id="ARBA00022989"/>
    </source>
</evidence>
<evidence type="ECO:0000256" key="7">
    <source>
        <dbReference type="SAM" id="Phobius"/>
    </source>
</evidence>
<feature type="transmembrane region" description="Helical" evidence="7">
    <location>
        <begin position="132"/>
        <end position="153"/>
    </location>
</feature>
<dbReference type="PANTHER" id="PTHR23521">
    <property type="entry name" value="TRANSPORTER MFS SUPERFAMILY"/>
    <property type="match status" value="1"/>
</dbReference>
<evidence type="ECO:0000313" key="9">
    <source>
        <dbReference type="EMBL" id="KNE22507.1"/>
    </source>
</evidence>
<evidence type="ECO:0000256" key="6">
    <source>
        <dbReference type="ARBA" id="ARBA00023136"/>
    </source>
</evidence>
<feature type="transmembrane region" description="Helical" evidence="7">
    <location>
        <begin position="68"/>
        <end position="88"/>
    </location>
</feature>
<feature type="transmembrane region" description="Helical" evidence="7">
    <location>
        <begin position="159"/>
        <end position="178"/>
    </location>
</feature>
<dbReference type="InterPro" id="IPR011701">
    <property type="entry name" value="MFS"/>
</dbReference>
<dbReference type="Pfam" id="PF07690">
    <property type="entry name" value="MFS_1"/>
    <property type="match status" value="1"/>
</dbReference>
<dbReference type="InterPro" id="IPR005829">
    <property type="entry name" value="Sugar_transporter_CS"/>
</dbReference>
<dbReference type="Gene3D" id="1.20.1250.20">
    <property type="entry name" value="MFS general substrate transporter like domains"/>
    <property type="match status" value="2"/>
</dbReference>
<dbReference type="EMBL" id="LGTO01000002">
    <property type="protein sequence ID" value="KNE22507.1"/>
    <property type="molecule type" value="Genomic_DNA"/>
</dbReference>
<keyword evidence="3" id="KW-1003">Cell membrane</keyword>
<dbReference type="OrthoDB" id="478565at2"/>
<dbReference type="RefSeq" id="WP_050349984.1">
    <property type="nucleotide sequence ID" value="NZ_BOSN01000006.1"/>
</dbReference>
<feature type="transmembrane region" description="Helical" evidence="7">
    <location>
        <begin position="240"/>
        <end position="259"/>
    </location>
</feature>
<keyword evidence="5 7" id="KW-1133">Transmembrane helix</keyword>
<dbReference type="InterPro" id="IPR036259">
    <property type="entry name" value="MFS_trans_sf"/>
</dbReference>
<dbReference type="CDD" id="cd17477">
    <property type="entry name" value="MFS_YcaD_like"/>
    <property type="match status" value="1"/>
</dbReference>
<dbReference type="PATRIC" id="fig|1473.5.peg.3431"/>
<feature type="transmembrane region" description="Helical" evidence="7">
    <location>
        <begin position="7"/>
        <end position="32"/>
    </location>
</feature>
<dbReference type="PANTHER" id="PTHR23521:SF2">
    <property type="entry name" value="TRANSPORTER MFS SUPERFAMILY"/>
    <property type="match status" value="1"/>
</dbReference>
<dbReference type="PROSITE" id="PS50850">
    <property type="entry name" value="MFS"/>
    <property type="match status" value="1"/>
</dbReference>
<dbReference type="AlphaFoldDB" id="A0A0L0QVG8"/>
<keyword evidence="10" id="KW-1185">Reference proteome</keyword>
<evidence type="ECO:0000256" key="3">
    <source>
        <dbReference type="ARBA" id="ARBA00022475"/>
    </source>
</evidence>
<evidence type="ECO:0000256" key="2">
    <source>
        <dbReference type="ARBA" id="ARBA00022448"/>
    </source>
</evidence>
<dbReference type="GeneID" id="66869415"/>
<feature type="transmembrane region" description="Helical" evidence="7">
    <location>
        <begin position="44"/>
        <end position="61"/>
    </location>
</feature>
<keyword evidence="6 7" id="KW-0472">Membrane</keyword>
<organism evidence="9 10">
    <name type="scientific">Virgibacillus pantothenticus</name>
    <dbReference type="NCBI Taxonomy" id="1473"/>
    <lineage>
        <taxon>Bacteria</taxon>
        <taxon>Bacillati</taxon>
        <taxon>Bacillota</taxon>
        <taxon>Bacilli</taxon>
        <taxon>Bacillales</taxon>
        <taxon>Bacillaceae</taxon>
        <taxon>Virgibacillus</taxon>
    </lineage>
</organism>
<sequence length="391" mass="43010">MQITNYRFWILIALVFISGFSQGMLLPLLSIILEQNGISSSINGLHATGLYIGVLIASPFMEKPMRKFGFKPIIFIGGLLVILSLAIFPVWESLWFWFILRLTIGIGDQMLHFGTQTWITATATVETRGRSIALYGLSFGAGFALGPLMTRLLSIHQSVPFLVSAVLSLLVWSLLLLLRNQWPEHSVDPVYPTSSVQRFKQTIKIAWVAMLPGFGYGFLEASLHSIFPIYGLRIGHHVDILALIIPCFAAGSLITQFPLGALSDKFGRKSILITVLLLGSLCFLLAALWENSIVALFILFTLAGMCVGSLFSLGISYMTDLLPGNLLPAGNLMVGIMFSVGSISGPFIGGYFIDVFQGVSFFYFITSILMLITIAMLFKRTQQEQIGGFNL</sequence>
<keyword evidence="4 7" id="KW-0812">Transmembrane</keyword>
<dbReference type="Proteomes" id="UP000036780">
    <property type="component" value="Unassembled WGS sequence"/>
</dbReference>
<protein>
    <submittedName>
        <fullName evidence="9">MFS transporter</fullName>
    </submittedName>
</protein>
<evidence type="ECO:0000256" key="4">
    <source>
        <dbReference type="ARBA" id="ARBA00022692"/>
    </source>
</evidence>
<comment type="subcellular location">
    <subcellularLocation>
        <location evidence="1">Cell membrane</location>
        <topology evidence="1">Multi-pass membrane protein</topology>
    </subcellularLocation>
</comment>
<evidence type="ECO:0000313" key="10">
    <source>
        <dbReference type="Proteomes" id="UP000036780"/>
    </source>
</evidence>
<reference evidence="10" key="1">
    <citation type="submission" date="2015-07" db="EMBL/GenBank/DDBJ databases">
        <title>Fjat-10053 dsm26.</title>
        <authorList>
            <person name="Liu B."/>
            <person name="Wang J."/>
            <person name="Zhu Y."/>
            <person name="Liu G."/>
            <person name="Chen Q."/>
            <person name="Chen Z."/>
            <person name="Lan J."/>
            <person name="Che J."/>
            <person name="Ge C."/>
            <person name="Shi H."/>
            <person name="Pan Z."/>
            <person name="Liu X."/>
        </authorList>
    </citation>
    <scope>NUCLEOTIDE SEQUENCE [LARGE SCALE GENOMIC DNA]</scope>
    <source>
        <strain evidence="10">DSM 26</strain>
    </source>
</reference>
<dbReference type="GO" id="GO:0022857">
    <property type="term" value="F:transmembrane transporter activity"/>
    <property type="evidence" value="ECO:0007669"/>
    <property type="project" value="InterPro"/>
</dbReference>
<feature type="transmembrane region" description="Helical" evidence="7">
    <location>
        <begin position="205"/>
        <end position="228"/>
    </location>
</feature>
<name>A0A0L0QVG8_VIRPA</name>
<dbReference type="InterPro" id="IPR020846">
    <property type="entry name" value="MFS_dom"/>
</dbReference>
<evidence type="ECO:0000259" key="8">
    <source>
        <dbReference type="PROSITE" id="PS50850"/>
    </source>
</evidence>
<feature type="transmembrane region" description="Helical" evidence="7">
    <location>
        <begin position="359"/>
        <end position="378"/>
    </location>
</feature>
<feature type="transmembrane region" description="Helical" evidence="7">
    <location>
        <begin position="271"/>
        <end position="289"/>
    </location>
</feature>
<accession>A0A0L0QVG8</accession>
<proteinExistence type="predicted"/>
<dbReference type="SUPFAM" id="SSF103473">
    <property type="entry name" value="MFS general substrate transporter"/>
    <property type="match status" value="1"/>
</dbReference>
<feature type="transmembrane region" description="Helical" evidence="7">
    <location>
        <begin position="329"/>
        <end position="353"/>
    </location>
</feature>
<dbReference type="InterPro" id="IPR047200">
    <property type="entry name" value="MFS_YcaD-like"/>
</dbReference>
<feature type="transmembrane region" description="Helical" evidence="7">
    <location>
        <begin position="295"/>
        <end position="317"/>
    </location>
</feature>
<keyword evidence="2" id="KW-0813">Transport</keyword>
<feature type="transmembrane region" description="Helical" evidence="7">
    <location>
        <begin position="94"/>
        <end position="111"/>
    </location>
</feature>
<evidence type="ECO:0000256" key="1">
    <source>
        <dbReference type="ARBA" id="ARBA00004651"/>
    </source>
</evidence>